<evidence type="ECO:0000313" key="2">
    <source>
        <dbReference type="EMBL" id="CAB4741589.1"/>
    </source>
</evidence>
<proteinExistence type="predicted"/>
<evidence type="ECO:0000313" key="1">
    <source>
        <dbReference type="EMBL" id="CAB4737513.1"/>
    </source>
</evidence>
<gene>
    <name evidence="2" type="ORF">UFOPK2786_00809</name>
    <name evidence="1" type="ORF">UFOPK2810_00123</name>
    <name evidence="3" type="ORF">UFOPK3957_00038</name>
    <name evidence="4" type="ORF">UFOPK4061_00510</name>
</gene>
<dbReference type="AlphaFoldDB" id="A0A6J6SRX1"/>
<dbReference type="EMBL" id="CAEZYW010000107">
    <property type="protein sequence ID" value="CAB4741589.1"/>
    <property type="molecule type" value="Genomic_DNA"/>
</dbReference>
<sequence>MTDVVMNDAERDALISIVVRGMARGEVTPEQQALADASLLLVKGPIIMPLPAGTALVGEMLCLAPDAPQRERVTSTFHRFLPVNRQLRDLCTAWQCRPDGSVNDHSDAGYDAEIRDRLDDIDESVAPLLKRFAEDIPRMSAYRERLTSALANLDEGDNAWFASPLIDSYHTVWMHLHQELLLTIGMSRADDEALEEQLVSGSNG</sequence>
<evidence type="ECO:0000313" key="4">
    <source>
        <dbReference type="EMBL" id="CAB5004231.1"/>
    </source>
</evidence>
<dbReference type="EMBL" id="CAEZYZ010000011">
    <property type="protein sequence ID" value="CAB4737513.1"/>
    <property type="molecule type" value="Genomic_DNA"/>
</dbReference>
<protein>
    <submittedName>
        <fullName evidence="1">Unannotated protein</fullName>
    </submittedName>
</protein>
<evidence type="ECO:0000313" key="3">
    <source>
        <dbReference type="EMBL" id="CAB4973011.1"/>
    </source>
</evidence>
<reference evidence="1" key="1">
    <citation type="submission" date="2020-05" db="EMBL/GenBank/DDBJ databases">
        <authorList>
            <person name="Chiriac C."/>
            <person name="Salcher M."/>
            <person name="Ghai R."/>
            <person name="Kavagutti S V."/>
        </authorList>
    </citation>
    <scope>NUCLEOTIDE SEQUENCE</scope>
</reference>
<dbReference type="EMBL" id="CAFBOM010000003">
    <property type="protein sequence ID" value="CAB4973011.1"/>
    <property type="molecule type" value="Genomic_DNA"/>
</dbReference>
<accession>A0A6J6SRX1</accession>
<dbReference type="EMBL" id="CAFBPD010000072">
    <property type="protein sequence ID" value="CAB5004231.1"/>
    <property type="molecule type" value="Genomic_DNA"/>
</dbReference>
<name>A0A6J6SRX1_9ZZZZ</name>
<organism evidence="1">
    <name type="scientific">freshwater metagenome</name>
    <dbReference type="NCBI Taxonomy" id="449393"/>
    <lineage>
        <taxon>unclassified sequences</taxon>
        <taxon>metagenomes</taxon>
        <taxon>ecological metagenomes</taxon>
    </lineage>
</organism>